<dbReference type="InterPro" id="IPR036236">
    <property type="entry name" value="Znf_C2H2_sf"/>
</dbReference>
<dbReference type="PANTHER" id="PTHR23272">
    <property type="entry name" value="BED FINGER-RELATED"/>
    <property type="match status" value="1"/>
</dbReference>
<evidence type="ECO:0000256" key="5">
    <source>
        <dbReference type="SAM" id="MobiDB-lite"/>
    </source>
</evidence>
<reference evidence="7" key="2">
    <citation type="submission" date="2023-05" db="EMBL/GenBank/DDBJ databases">
        <authorList>
            <person name="Schelkunov M.I."/>
        </authorList>
    </citation>
    <scope>NUCLEOTIDE SEQUENCE</scope>
    <source>
        <strain evidence="7">Hsosn_3</strain>
        <tissue evidence="7">Leaf</tissue>
    </source>
</reference>
<dbReference type="SUPFAM" id="SSF57667">
    <property type="entry name" value="beta-beta-alpha zinc fingers"/>
    <property type="match status" value="1"/>
</dbReference>
<proteinExistence type="predicted"/>
<protein>
    <recommendedName>
        <fullName evidence="6">BED-type domain-containing protein</fullName>
    </recommendedName>
</protein>
<dbReference type="SUPFAM" id="SSF53098">
    <property type="entry name" value="Ribonuclease H-like"/>
    <property type="match status" value="1"/>
</dbReference>
<evidence type="ECO:0000256" key="4">
    <source>
        <dbReference type="PROSITE-ProRule" id="PRU00027"/>
    </source>
</evidence>
<reference evidence="7" key="1">
    <citation type="submission" date="2023-02" db="EMBL/GenBank/DDBJ databases">
        <title>Genome of toxic invasive species Heracleum sosnowskyi carries increased number of genes despite the absence of recent whole-genome duplications.</title>
        <authorList>
            <person name="Schelkunov M."/>
            <person name="Shtratnikova V."/>
            <person name="Makarenko M."/>
            <person name="Klepikova A."/>
            <person name="Omelchenko D."/>
            <person name="Novikova G."/>
            <person name="Obukhova E."/>
            <person name="Bogdanov V."/>
            <person name="Penin A."/>
            <person name="Logacheva M."/>
        </authorList>
    </citation>
    <scope>NUCLEOTIDE SEQUENCE</scope>
    <source>
        <strain evidence="7">Hsosn_3</strain>
        <tissue evidence="7">Leaf</tissue>
    </source>
</reference>
<feature type="compositionally biased region" description="Low complexity" evidence="5">
    <location>
        <begin position="174"/>
        <end position="189"/>
    </location>
</feature>
<dbReference type="InterPro" id="IPR003656">
    <property type="entry name" value="Znf_BED"/>
</dbReference>
<keyword evidence="3" id="KW-0862">Zinc</keyword>
<dbReference type="AlphaFoldDB" id="A0AAD8HV49"/>
<organism evidence="7 8">
    <name type="scientific">Heracleum sosnowskyi</name>
    <dbReference type="NCBI Taxonomy" id="360622"/>
    <lineage>
        <taxon>Eukaryota</taxon>
        <taxon>Viridiplantae</taxon>
        <taxon>Streptophyta</taxon>
        <taxon>Embryophyta</taxon>
        <taxon>Tracheophyta</taxon>
        <taxon>Spermatophyta</taxon>
        <taxon>Magnoliopsida</taxon>
        <taxon>eudicotyledons</taxon>
        <taxon>Gunneridae</taxon>
        <taxon>Pentapetalae</taxon>
        <taxon>asterids</taxon>
        <taxon>campanulids</taxon>
        <taxon>Apiales</taxon>
        <taxon>Apiaceae</taxon>
        <taxon>Apioideae</taxon>
        <taxon>apioid superclade</taxon>
        <taxon>Tordylieae</taxon>
        <taxon>Tordyliinae</taxon>
        <taxon>Heracleum</taxon>
    </lineage>
</organism>
<dbReference type="InterPro" id="IPR012337">
    <property type="entry name" value="RNaseH-like_sf"/>
</dbReference>
<feature type="region of interest" description="Disordered" evidence="5">
    <location>
        <begin position="141"/>
        <end position="211"/>
    </location>
</feature>
<dbReference type="Pfam" id="PF02892">
    <property type="entry name" value="zf-BED"/>
    <property type="match status" value="1"/>
</dbReference>
<dbReference type="GO" id="GO:0003677">
    <property type="term" value="F:DNA binding"/>
    <property type="evidence" value="ECO:0007669"/>
    <property type="project" value="InterPro"/>
</dbReference>
<dbReference type="EMBL" id="JAUIZM010000007">
    <property type="protein sequence ID" value="KAK1372670.1"/>
    <property type="molecule type" value="Genomic_DNA"/>
</dbReference>
<feature type="compositionally biased region" description="Pro residues" evidence="5">
    <location>
        <begin position="146"/>
        <end position="173"/>
    </location>
</feature>
<evidence type="ECO:0000259" key="6">
    <source>
        <dbReference type="PROSITE" id="PS50808"/>
    </source>
</evidence>
<evidence type="ECO:0000256" key="3">
    <source>
        <dbReference type="ARBA" id="ARBA00022833"/>
    </source>
</evidence>
<dbReference type="GO" id="GO:0008270">
    <property type="term" value="F:zinc ion binding"/>
    <property type="evidence" value="ECO:0007669"/>
    <property type="project" value="UniProtKB-KW"/>
</dbReference>
<dbReference type="PROSITE" id="PS50808">
    <property type="entry name" value="ZF_BED"/>
    <property type="match status" value="1"/>
</dbReference>
<dbReference type="Proteomes" id="UP001237642">
    <property type="component" value="Unassembled WGS sequence"/>
</dbReference>
<gene>
    <name evidence="7" type="ORF">POM88_028863</name>
</gene>
<comment type="caution">
    <text evidence="7">The sequence shown here is derived from an EMBL/GenBank/DDBJ whole genome shotgun (WGS) entry which is preliminary data.</text>
</comment>
<sequence length="496" mass="55693">MRRRDSSSLLPLDLEIERTAKQIRKQVREAKTQFGTMGDNVNEVPAARRLRVKEYIMPSFDGIYSTKMVSQFEALNKKLESLSLDRHQPVHPAQQVQNVHVFCDTCGEGHLTQQCPLIYHDASQSDTVMDQFFTDANEMEDVIFSPPNPTPNPTPNTIPNPTPNTTPNTPPNPTLDSTTPNPTPNTTPTELKSPKKEGDEQLTNKNKTTRTSNVWAHFKKVTSGDPNNPRCKCNYCGADYACHSTRVGTSSLWVHLRKCKKHPGRASDKKQKVLSFKKEIGGGSNLLAVTFNKAFTRYEEEDDKFVSYFMEKENGKKRMGPPTATDWHAASIFVKFLATFYEVILKFSSTLHVTSNNFYHEICEFHTLLTDLAASRGPLLSSMAGSMKEKYDKYWGDAEDINPLLFLVVVLGPRYKMGYLKYCFESVYDAESVARIVTKVESLLQRMYAAYDGQGSDGDGSNSKVYQSNTPLNVGDGINKRKITGKLLASAENGEY</sequence>
<keyword evidence="8" id="KW-1185">Reference proteome</keyword>
<dbReference type="InterPro" id="IPR025525">
    <property type="entry name" value="hAT-like_transposase_RNase-H"/>
</dbReference>
<name>A0AAD8HV49_9APIA</name>
<evidence type="ECO:0000313" key="7">
    <source>
        <dbReference type="EMBL" id="KAK1372670.1"/>
    </source>
</evidence>
<accession>A0AAD8HV49</accession>
<evidence type="ECO:0000313" key="8">
    <source>
        <dbReference type="Proteomes" id="UP001237642"/>
    </source>
</evidence>
<feature type="domain" description="BED-type" evidence="6">
    <location>
        <begin position="209"/>
        <end position="269"/>
    </location>
</feature>
<dbReference type="Pfam" id="PF14372">
    <property type="entry name" value="hAT-like_RNase-H"/>
    <property type="match status" value="1"/>
</dbReference>
<feature type="compositionally biased region" description="Polar residues" evidence="5">
    <location>
        <begin position="201"/>
        <end position="211"/>
    </location>
</feature>
<dbReference type="PANTHER" id="PTHR23272:SF193">
    <property type="entry name" value="OS07G0624100 PROTEIN"/>
    <property type="match status" value="1"/>
</dbReference>
<evidence type="ECO:0000256" key="2">
    <source>
        <dbReference type="ARBA" id="ARBA00022771"/>
    </source>
</evidence>
<keyword evidence="2 4" id="KW-0863">Zinc-finger</keyword>
<keyword evidence="1" id="KW-0479">Metal-binding</keyword>
<dbReference type="SMART" id="SM00614">
    <property type="entry name" value="ZnF_BED"/>
    <property type="match status" value="1"/>
</dbReference>
<evidence type="ECO:0000256" key="1">
    <source>
        <dbReference type="ARBA" id="ARBA00022723"/>
    </source>
</evidence>